<gene>
    <name evidence="2" type="ORF">FC07_GL001759</name>
</gene>
<dbReference type="InterPro" id="IPR047767">
    <property type="entry name" value="PSP1-like"/>
</dbReference>
<dbReference type="PANTHER" id="PTHR43830:SF3">
    <property type="entry name" value="PROTEIN PSP1"/>
    <property type="match status" value="1"/>
</dbReference>
<evidence type="ECO:0000313" key="2">
    <source>
        <dbReference type="EMBL" id="KRK40051.1"/>
    </source>
</evidence>
<protein>
    <recommendedName>
        <fullName evidence="1">PSP1 C-terminal domain-containing protein</fullName>
    </recommendedName>
</protein>
<dbReference type="Pfam" id="PF04468">
    <property type="entry name" value="PSP1"/>
    <property type="match status" value="1"/>
</dbReference>
<dbReference type="InterPro" id="IPR007557">
    <property type="entry name" value="PSP1_C"/>
</dbReference>
<dbReference type="PANTHER" id="PTHR43830">
    <property type="entry name" value="PROTEIN PSP1"/>
    <property type="match status" value="1"/>
</dbReference>
<evidence type="ECO:0000313" key="3">
    <source>
        <dbReference type="Proteomes" id="UP000051461"/>
    </source>
</evidence>
<dbReference type="RefSeq" id="WP_057903942.1">
    <property type="nucleotide sequence ID" value="NZ_AZDA01000025.1"/>
</dbReference>
<dbReference type="PROSITE" id="PS51411">
    <property type="entry name" value="PSP1_C"/>
    <property type="match status" value="1"/>
</dbReference>
<dbReference type="GO" id="GO:0005737">
    <property type="term" value="C:cytoplasm"/>
    <property type="evidence" value="ECO:0007669"/>
    <property type="project" value="TreeGrafter"/>
</dbReference>
<comment type="caution">
    <text evidence="2">The sequence shown here is derived from an EMBL/GenBank/DDBJ whole genome shotgun (WGS) entry which is preliminary data.</text>
</comment>
<dbReference type="AlphaFoldDB" id="A0A0R1H645"/>
<accession>A0A0R1H645</accession>
<dbReference type="PATRIC" id="fig|1423726.3.peg.1819"/>
<keyword evidence="3" id="KW-1185">Reference proteome</keyword>
<sequence>MQVMYVRLHKSGKIHLLANPDAFDLDDVVVLTANNCEEIGIVIQTADVAQDAVALSRLQFSRLANEKDLAHRHANQVAADEALNTAKELVNKAEMPMKMIASRYTLDRRKLLFYFTADNRVDFRVLVRELAAIFKTRIELRQIGVRDEAKILGGIGPCGRQLCCTSFLGDFGPVSIKMAKNQKLSLNPAKISGICGRLMCCLSYEDQQYEVAKKAMPDYGGRVITEDGGGRIVGMNLLEHVLQVKLDGHEVPINYDLDEIKVPHKER</sequence>
<proteinExistence type="predicted"/>
<dbReference type="OrthoDB" id="9779344at2"/>
<evidence type="ECO:0000259" key="1">
    <source>
        <dbReference type="PROSITE" id="PS51411"/>
    </source>
</evidence>
<dbReference type="STRING" id="1423726.FC07_GL001759"/>
<dbReference type="NCBIfam" id="NF041131">
    <property type="entry name" value="RicT_YaaT_fam"/>
    <property type="match status" value="1"/>
</dbReference>
<feature type="domain" description="PSP1 C-terminal" evidence="1">
    <location>
        <begin position="58"/>
        <end position="143"/>
    </location>
</feature>
<dbReference type="EMBL" id="AZDA01000025">
    <property type="protein sequence ID" value="KRK40051.1"/>
    <property type="molecule type" value="Genomic_DNA"/>
</dbReference>
<organism evidence="2 3">
    <name type="scientific">Loigolactobacillus bifermentans DSM 20003</name>
    <dbReference type="NCBI Taxonomy" id="1423726"/>
    <lineage>
        <taxon>Bacteria</taxon>
        <taxon>Bacillati</taxon>
        <taxon>Bacillota</taxon>
        <taxon>Bacilli</taxon>
        <taxon>Lactobacillales</taxon>
        <taxon>Lactobacillaceae</taxon>
        <taxon>Loigolactobacillus</taxon>
    </lineage>
</organism>
<name>A0A0R1H645_9LACO</name>
<reference evidence="2 3" key="1">
    <citation type="journal article" date="2015" name="Genome Announc.">
        <title>Expanding the biotechnology potential of lactobacilli through comparative genomics of 213 strains and associated genera.</title>
        <authorList>
            <person name="Sun Z."/>
            <person name="Harris H.M."/>
            <person name="McCann A."/>
            <person name="Guo C."/>
            <person name="Argimon S."/>
            <person name="Zhang W."/>
            <person name="Yang X."/>
            <person name="Jeffery I.B."/>
            <person name="Cooney J.C."/>
            <person name="Kagawa T.F."/>
            <person name="Liu W."/>
            <person name="Song Y."/>
            <person name="Salvetti E."/>
            <person name="Wrobel A."/>
            <person name="Rasinkangas P."/>
            <person name="Parkhill J."/>
            <person name="Rea M.C."/>
            <person name="O'Sullivan O."/>
            <person name="Ritari J."/>
            <person name="Douillard F.P."/>
            <person name="Paul Ross R."/>
            <person name="Yang R."/>
            <person name="Briner A.E."/>
            <person name="Felis G.E."/>
            <person name="de Vos W.M."/>
            <person name="Barrangou R."/>
            <person name="Klaenhammer T.R."/>
            <person name="Caufield P.W."/>
            <person name="Cui Y."/>
            <person name="Zhang H."/>
            <person name="O'Toole P.W."/>
        </authorList>
    </citation>
    <scope>NUCLEOTIDE SEQUENCE [LARGE SCALE GENOMIC DNA]</scope>
    <source>
        <strain evidence="2 3">DSM 20003</strain>
    </source>
</reference>
<dbReference type="Proteomes" id="UP000051461">
    <property type="component" value="Unassembled WGS sequence"/>
</dbReference>